<comment type="subcellular location">
    <subcellularLocation>
        <location evidence="1 8">Cell outer membrane</location>
        <topology evidence="1 8">Multi-pass membrane protein</topology>
    </subcellularLocation>
</comment>
<accession>A0A2U9T854</accession>
<evidence type="ECO:0000256" key="10">
    <source>
        <dbReference type="SAM" id="SignalP"/>
    </source>
</evidence>
<reference evidence="13 14" key="1">
    <citation type="submission" date="2018-05" db="EMBL/GenBank/DDBJ databases">
        <title>The complete genome of Lysobacter maris HZ9B, a marine bacterium antagonistic against terrestrial plant pathogens.</title>
        <authorList>
            <person name="Zhang X.-Q."/>
        </authorList>
    </citation>
    <scope>NUCLEOTIDE SEQUENCE [LARGE SCALE GENOMIC DNA]</scope>
    <source>
        <strain evidence="13 14">HZ9B</strain>
    </source>
</reference>
<comment type="similarity">
    <text evidence="8 9">Belongs to the TonB-dependent receptor family.</text>
</comment>
<dbReference type="GO" id="GO:0015344">
    <property type="term" value="F:siderophore uptake transmembrane transporter activity"/>
    <property type="evidence" value="ECO:0007669"/>
    <property type="project" value="TreeGrafter"/>
</dbReference>
<sequence>MLSKPLTVAIASVLLATTGAAQAQQVEQESDESSELDATTLDQVVVTGVRTPKAIDRIPGAITLVSQAEIQNTLELTEDATAVLTRTVPGYSESSQAMSNSGETLRGRVALRLFDGIPQGSPLREGSRNGTFTDMGVIGRIEVINGPSAAEGIGGAGGVINYLSKVPTTPGHETTLTTRYSTQFGDDSSQYKVGLSHAYKGENADFFGSAAYIDRGISYDGDGRRIGMNTSGSLADSRTKNLFLKGGYNFGEYGYQRIQASYSNFRIRGKANYIQVEGCRYDPVDCPKPTTNTSERGSIAGSLAEFNDFEQFAVNYSHGNFFDGTLTVDAYWADQAMRYLPENGADRQLTKPAPPEDQRIYDQSEITSEKKGLRLGYTRGDAFNVAGLELRVGVDLVKDTAAQRLALTDRIWVPPMEYTSVAPYLQASWDIGPVTLSAGVRREDDELHVDSYTTTAYRDSVAVDGGGLEYTENLINFGGIWRITDQWSAFASYSEGFGLANIGIPLRNINASSSCRDVDCIADLDPLITENKEIGVNWRGERAQIGASVYRSTSEFGSSLSVDPATDDFILTRAPTEIEGFEFSSAWTFSEAWKGTLLYSRIRGKTEYYPGSGLEKEMGILDLSPDKVSASLTWTPNDRFNATLGVVKTFDRDLRETHVRASDGATFTNDENTYGYALWDLSANYDMGRYGEIALGVENLFDKQYVLTWSQLPGWQNYWAGRGRMVSLTHTIKF</sequence>
<gene>
    <name evidence="13" type="ORF">C9I47_0979</name>
</gene>
<evidence type="ECO:0008006" key="15">
    <source>
        <dbReference type="Google" id="ProtNLM"/>
    </source>
</evidence>
<dbReference type="Pfam" id="PF07715">
    <property type="entry name" value="Plug"/>
    <property type="match status" value="1"/>
</dbReference>
<dbReference type="GO" id="GO:0009279">
    <property type="term" value="C:cell outer membrane"/>
    <property type="evidence" value="ECO:0007669"/>
    <property type="project" value="UniProtKB-SubCell"/>
</dbReference>
<dbReference type="InterPro" id="IPR036942">
    <property type="entry name" value="Beta-barrel_TonB_sf"/>
</dbReference>
<evidence type="ECO:0000256" key="9">
    <source>
        <dbReference type="RuleBase" id="RU003357"/>
    </source>
</evidence>
<evidence type="ECO:0000256" key="5">
    <source>
        <dbReference type="ARBA" id="ARBA00023077"/>
    </source>
</evidence>
<keyword evidence="5 9" id="KW-0798">TonB box</keyword>
<evidence type="ECO:0000259" key="11">
    <source>
        <dbReference type="Pfam" id="PF00593"/>
    </source>
</evidence>
<evidence type="ECO:0000256" key="6">
    <source>
        <dbReference type="ARBA" id="ARBA00023136"/>
    </source>
</evidence>
<dbReference type="InterPro" id="IPR037066">
    <property type="entry name" value="Plug_dom_sf"/>
</dbReference>
<keyword evidence="7 8" id="KW-0998">Cell outer membrane</keyword>
<keyword evidence="3 8" id="KW-1134">Transmembrane beta strand</keyword>
<feature type="signal peptide" evidence="10">
    <location>
        <begin position="1"/>
        <end position="23"/>
    </location>
</feature>
<organism evidence="13 14">
    <name type="scientific">Marilutibacter maris</name>
    <dbReference type="NCBI Taxonomy" id="1605891"/>
    <lineage>
        <taxon>Bacteria</taxon>
        <taxon>Pseudomonadati</taxon>
        <taxon>Pseudomonadota</taxon>
        <taxon>Gammaproteobacteria</taxon>
        <taxon>Lysobacterales</taxon>
        <taxon>Lysobacteraceae</taxon>
        <taxon>Marilutibacter</taxon>
    </lineage>
</organism>
<dbReference type="PROSITE" id="PS52016">
    <property type="entry name" value="TONB_DEPENDENT_REC_3"/>
    <property type="match status" value="1"/>
</dbReference>
<dbReference type="PANTHER" id="PTHR30069">
    <property type="entry name" value="TONB-DEPENDENT OUTER MEMBRANE RECEPTOR"/>
    <property type="match status" value="1"/>
</dbReference>
<dbReference type="EMBL" id="CP029843">
    <property type="protein sequence ID" value="AWV06698.1"/>
    <property type="molecule type" value="Genomic_DNA"/>
</dbReference>
<evidence type="ECO:0000256" key="7">
    <source>
        <dbReference type="ARBA" id="ARBA00023237"/>
    </source>
</evidence>
<protein>
    <recommendedName>
        <fullName evidence="15">TonB-dependent receptor</fullName>
    </recommendedName>
</protein>
<dbReference type="Gene3D" id="2.40.170.20">
    <property type="entry name" value="TonB-dependent receptor, beta-barrel domain"/>
    <property type="match status" value="1"/>
</dbReference>
<evidence type="ECO:0000313" key="13">
    <source>
        <dbReference type="EMBL" id="AWV06698.1"/>
    </source>
</evidence>
<dbReference type="Gene3D" id="2.170.130.10">
    <property type="entry name" value="TonB-dependent receptor, plug domain"/>
    <property type="match status" value="1"/>
</dbReference>
<keyword evidence="10" id="KW-0732">Signal</keyword>
<dbReference type="InterPro" id="IPR039426">
    <property type="entry name" value="TonB-dep_rcpt-like"/>
</dbReference>
<dbReference type="KEGG" id="lmb:C9I47_0979"/>
<dbReference type="SUPFAM" id="SSF56935">
    <property type="entry name" value="Porins"/>
    <property type="match status" value="1"/>
</dbReference>
<dbReference type="AlphaFoldDB" id="A0A2U9T854"/>
<proteinExistence type="inferred from homology"/>
<feature type="chain" id="PRO_5015922401" description="TonB-dependent receptor" evidence="10">
    <location>
        <begin position="24"/>
        <end position="734"/>
    </location>
</feature>
<keyword evidence="4 8" id="KW-0812">Transmembrane</keyword>
<feature type="domain" description="TonB-dependent receptor-like beta-barrel" evidence="11">
    <location>
        <begin position="275"/>
        <end position="700"/>
    </location>
</feature>
<evidence type="ECO:0000313" key="14">
    <source>
        <dbReference type="Proteomes" id="UP000249447"/>
    </source>
</evidence>
<keyword evidence="6 8" id="KW-0472">Membrane</keyword>
<dbReference type="InterPro" id="IPR000531">
    <property type="entry name" value="Beta-barrel_TonB"/>
</dbReference>
<keyword evidence="2 8" id="KW-0813">Transport</keyword>
<keyword evidence="14" id="KW-1185">Reference proteome</keyword>
<evidence type="ECO:0000256" key="3">
    <source>
        <dbReference type="ARBA" id="ARBA00022452"/>
    </source>
</evidence>
<dbReference type="Proteomes" id="UP000249447">
    <property type="component" value="Chromosome"/>
</dbReference>
<name>A0A2U9T854_9GAMM</name>
<feature type="domain" description="TonB-dependent receptor plug" evidence="12">
    <location>
        <begin position="57"/>
        <end position="159"/>
    </location>
</feature>
<evidence type="ECO:0000256" key="4">
    <source>
        <dbReference type="ARBA" id="ARBA00022692"/>
    </source>
</evidence>
<dbReference type="InterPro" id="IPR012910">
    <property type="entry name" value="Plug_dom"/>
</dbReference>
<evidence type="ECO:0000256" key="2">
    <source>
        <dbReference type="ARBA" id="ARBA00022448"/>
    </source>
</evidence>
<evidence type="ECO:0000259" key="12">
    <source>
        <dbReference type="Pfam" id="PF07715"/>
    </source>
</evidence>
<dbReference type="Pfam" id="PF00593">
    <property type="entry name" value="TonB_dep_Rec_b-barrel"/>
    <property type="match status" value="1"/>
</dbReference>
<dbReference type="PANTHER" id="PTHR30069:SF42">
    <property type="entry name" value="FERRIC AEROBACTIN RECEPTOR"/>
    <property type="match status" value="1"/>
</dbReference>
<dbReference type="GO" id="GO:0044718">
    <property type="term" value="P:siderophore transmembrane transport"/>
    <property type="evidence" value="ECO:0007669"/>
    <property type="project" value="TreeGrafter"/>
</dbReference>
<evidence type="ECO:0000256" key="8">
    <source>
        <dbReference type="PROSITE-ProRule" id="PRU01360"/>
    </source>
</evidence>
<evidence type="ECO:0000256" key="1">
    <source>
        <dbReference type="ARBA" id="ARBA00004571"/>
    </source>
</evidence>